<sequence length="207" mass="23374">MKDKNKSIRNLTIGAVTGGLIVGGAVFALNDRKPFIRDYIETYQVTTDATIRTTEGLTRLNPNSQFLTSDEIEEMKELEIKSYTQTKDNYDVDVYGFLNDSLTDEEIATKQNQFENGNSLSAITNYDNTDEYQVETRELPASYENILEEISIKNVNYDSVITVRESNKVNMEDTSFWIIITAVGAYIGLMCGNLVSELDSKVNKKTK</sequence>
<name>A0A9D1KC66_9FIRM</name>
<proteinExistence type="predicted"/>
<comment type="caution">
    <text evidence="2">The sequence shown here is derived from an EMBL/GenBank/DDBJ whole genome shotgun (WGS) entry which is preliminary data.</text>
</comment>
<keyword evidence="1" id="KW-0472">Membrane</keyword>
<gene>
    <name evidence="2" type="ORF">IAB59_00885</name>
</gene>
<feature type="transmembrane region" description="Helical" evidence="1">
    <location>
        <begin position="12"/>
        <end position="29"/>
    </location>
</feature>
<organism evidence="2 3">
    <name type="scientific">Candidatus Onthousia faecipullorum</name>
    <dbReference type="NCBI Taxonomy" id="2840887"/>
    <lineage>
        <taxon>Bacteria</taxon>
        <taxon>Bacillati</taxon>
        <taxon>Bacillota</taxon>
        <taxon>Bacilli</taxon>
        <taxon>Candidatus Onthousia</taxon>
    </lineage>
</organism>
<reference evidence="2" key="2">
    <citation type="journal article" date="2021" name="PeerJ">
        <title>Extensive microbial diversity within the chicken gut microbiome revealed by metagenomics and culture.</title>
        <authorList>
            <person name="Gilroy R."/>
            <person name="Ravi A."/>
            <person name="Getino M."/>
            <person name="Pursley I."/>
            <person name="Horton D.L."/>
            <person name="Alikhan N.F."/>
            <person name="Baker D."/>
            <person name="Gharbi K."/>
            <person name="Hall N."/>
            <person name="Watson M."/>
            <person name="Adriaenssens E.M."/>
            <person name="Foster-Nyarko E."/>
            <person name="Jarju S."/>
            <person name="Secka A."/>
            <person name="Antonio M."/>
            <person name="Oren A."/>
            <person name="Chaudhuri R.R."/>
            <person name="La Ragione R."/>
            <person name="Hildebrand F."/>
            <person name="Pallen M.J."/>
        </authorList>
    </citation>
    <scope>NUCLEOTIDE SEQUENCE</scope>
    <source>
        <strain evidence="2">CHK195-26880</strain>
    </source>
</reference>
<keyword evidence="1" id="KW-0812">Transmembrane</keyword>
<dbReference type="EMBL" id="DVKQ01000008">
    <property type="protein sequence ID" value="HIT37017.1"/>
    <property type="molecule type" value="Genomic_DNA"/>
</dbReference>
<evidence type="ECO:0000313" key="3">
    <source>
        <dbReference type="Proteomes" id="UP000886833"/>
    </source>
</evidence>
<evidence type="ECO:0000256" key="1">
    <source>
        <dbReference type="SAM" id="Phobius"/>
    </source>
</evidence>
<keyword evidence="1" id="KW-1133">Transmembrane helix</keyword>
<protein>
    <submittedName>
        <fullName evidence="2">Uncharacterized protein</fullName>
    </submittedName>
</protein>
<dbReference type="AlphaFoldDB" id="A0A9D1KC66"/>
<evidence type="ECO:0000313" key="2">
    <source>
        <dbReference type="EMBL" id="HIT37017.1"/>
    </source>
</evidence>
<dbReference type="Proteomes" id="UP000886833">
    <property type="component" value="Unassembled WGS sequence"/>
</dbReference>
<accession>A0A9D1KC66</accession>
<reference evidence="2" key="1">
    <citation type="submission" date="2020-10" db="EMBL/GenBank/DDBJ databases">
        <authorList>
            <person name="Gilroy R."/>
        </authorList>
    </citation>
    <scope>NUCLEOTIDE SEQUENCE</scope>
    <source>
        <strain evidence="2">CHK195-26880</strain>
    </source>
</reference>
<feature type="transmembrane region" description="Helical" evidence="1">
    <location>
        <begin position="176"/>
        <end position="195"/>
    </location>
</feature>